<dbReference type="VEuPathDB" id="AmoebaDB:NF0111100"/>
<dbReference type="EMBL" id="VFQX01000068">
    <property type="protein sequence ID" value="KAF0972433.1"/>
    <property type="molecule type" value="Genomic_DNA"/>
</dbReference>
<proteinExistence type="predicted"/>
<accession>A0A6A5AXQ0</accession>
<gene>
    <name evidence="1" type="ORF">FDP41_009336</name>
</gene>
<reference evidence="1 2" key="1">
    <citation type="journal article" date="2019" name="Sci. Rep.">
        <title>Nanopore sequencing improves the draft genome of the human pathogenic amoeba Naegleria fowleri.</title>
        <authorList>
            <person name="Liechti N."/>
            <person name="Schurch N."/>
            <person name="Bruggmann R."/>
            <person name="Wittwer M."/>
        </authorList>
    </citation>
    <scope>NUCLEOTIDE SEQUENCE [LARGE SCALE GENOMIC DNA]</scope>
    <source>
        <strain evidence="1 2">ATCC 30894</strain>
    </source>
</reference>
<dbReference type="AlphaFoldDB" id="A0A6A5AXQ0"/>
<dbReference type="VEuPathDB" id="AmoebaDB:FDP41_009336"/>
<keyword evidence="2" id="KW-1185">Reference proteome</keyword>
<comment type="caution">
    <text evidence="1">The sequence shown here is derived from an EMBL/GenBank/DDBJ whole genome shotgun (WGS) entry which is preliminary data.</text>
</comment>
<dbReference type="Proteomes" id="UP000444721">
    <property type="component" value="Unassembled WGS sequence"/>
</dbReference>
<name>A0A6A5AXQ0_NAEFO</name>
<organism evidence="1 2">
    <name type="scientific">Naegleria fowleri</name>
    <name type="common">Brain eating amoeba</name>
    <dbReference type="NCBI Taxonomy" id="5763"/>
    <lineage>
        <taxon>Eukaryota</taxon>
        <taxon>Discoba</taxon>
        <taxon>Heterolobosea</taxon>
        <taxon>Tetramitia</taxon>
        <taxon>Eutetramitia</taxon>
        <taxon>Vahlkampfiidae</taxon>
        <taxon>Naegleria</taxon>
    </lineage>
</organism>
<sequence>MTTASVSSSVIESSRIVIEGCGLHRSYLATFSNSTIVLSNIADENSNVESVFKGSKQIFMDIHNSELISNVEIIMEDGQLRFSNNTVFGSKVTVLASPLSSTTENAILVENNFLTGNMMDLLKISAYCVNGGETHITVRNNSLVSLFSNSNLFDLDYWIKEYFGSGPFYRQPDDSSIVGCLNVYCEMVQCDVSITSNKIRISGLRAAWDTYPNRIPISSAIMLVATNGSDHHISDNESNKDYYYIGVFVSSPSIDVACRYTRREDMHAVARCMRDNNSFMGPFAILVQLCDHCKGFLKYDTLIYKWEYDYIDPSRSQYNTLNFDMTRRMWCNNSLPSFDEHSLGCTLSIEKYSMMQICNEITIFDKLDKAMDYCATRSGQKGLVVGEFVVTRPIGAVYSNLYLVNIMSEKFTIYGNGSTLTVDGNTYIYVFGNIEMVNLKIKKKLSYGGTFSFFSKHQTLVGSQNTLSFKNCEFDCVYDNSGSFASYICDMFSEDTDYYYTTLRYYNSTFVAFSRLTFTTLHELTMINNTAIDVTGSFINSYIFRGFTISNNYVELREPDTLETSILKEMFTDSTIRPFINIMYYKSVDLESLKARWYSETQKTKKTGTDSAGVNFLNVLLKRNTVESYPFVSLGNIFVGASTAFNLYYGDTSDWRLGLYYVDERYSIDTDWITQRTILENYTSSVCGYKDIRGVYYNNHDIFAYTFNVTCIVPSRGIYRPCFNDLFCRETLPPVEHCYVGSDADNTTDEYGQINFRTVQDALRLCSSILYEKYYTPPYSPPVLSLRLGCGEHLFYKPVFPKNKRTKKGYSTAGSQVVSNLSTDAARRCLTSQIGRDEVHSS</sequence>
<evidence type="ECO:0000313" key="1">
    <source>
        <dbReference type="EMBL" id="KAF0972433.1"/>
    </source>
</evidence>
<evidence type="ECO:0000313" key="2">
    <source>
        <dbReference type="Proteomes" id="UP000444721"/>
    </source>
</evidence>
<protein>
    <submittedName>
        <fullName evidence="1">Uncharacterized protein</fullName>
    </submittedName>
</protein>
<dbReference type="VEuPathDB" id="AmoebaDB:NfTy_061620"/>